<proteinExistence type="predicted"/>
<protein>
    <submittedName>
        <fullName evidence="1">Uncharacterized protein</fullName>
    </submittedName>
</protein>
<dbReference type="Gene3D" id="3.40.190.10">
    <property type="entry name" value="Periplasmic binding protein-like II"/>
    <property type="match status" value="1"/>
</dbReference>
<dbReference type="OrthoDB" id="9803988at2"/>
<sequence>MMVFLFGLFGLFGLQINGTSTKMVLQNGGRALYRNLQELVARDVPVAPIFNDVSLHAVRKEVKGLRMDPFFKPTLEKAWLCE</sequence>
<dbReference type="EMBL" id="CDRZ01000113">
    <property type="protein sequence ID" value="CEO88526.1"/>
    <property type="molecule type" value="Genomic_DNA"/>
</dbReference>
<dbReference type="Proteomes" id="UP000046155">
    <property type="component" value="Unassembled WGS sequence"/>
</dbReference>
<organism evidence="1 2">
    <name type="scientific">Syntrophaceticus schinkii</name>
    <dbReference type="NCBI Taxonomy" id="499207"/>
    <lineage>
        <taxon>Bacteria</taxon>
        <taxon>Bacillati</taxon>
        <taxon>Bacillota</taxon>
        <taxon>Clostridia</taxon>
        <taxon>Thermoanaerobacterales</taxon>
        <taxon>Thermoanaerobacterales Family III. Incertae Sedis</taxon>
        <taxon>Syntrophaceticus</taxon>
    </lineage>
</organism>
<accession>A0A0B7MKM2</accession>
<dbReference type="SUPFAM" id="SSF53850">
    <property type="entry name" value="Periplasmic binding protein-like II"/>
    <property type="match status" value="1"/>
</dbReference>
<keyword evidence="2" id="KW-1185">Reference proteome</keyword>
<gene>
    <name evidence="1" type="ORF">SSCH_200017</name>
</gene>
<dbReference type="Gene3D" id="3.10.105.10">
    <property type="entry name" value="Dipeptide-binding Protein, Domain 3"/>
    <property type="match status" value="1"/>
</dbReference>
<dbReference type="AlphaFoldDB" id="A0A0B7MKM2"/>
<reference evidence="2" key="1">
    <citation type="submission" date="2015-01" db="EMBL/GenBank/DDBJ databases">
        <authorList>
            <person name="Manzoor Shahid"/>
            <person name="Zubair Saima"/>
        </authorList>
    </citation>
    <scope>NUCLEOTIDE SEQUENCE [LARGE SCALE GENOMIC DNA]</scope>
    <source>
        <strain evidence="2">Sp3</strain>
    </source>
</reference>
<evidence type="ECO:0000313" key="2">
    <source>
        <dbReference type="Proteomes" id="UP000046155"/>
    </source>
</evidence>
<evidence type="ECO:0000313" key="1">
    <source>
        <dbReference type="EMBL" id="CEO88526.1"/>
    </source>
</evidence>
<dbReference type="RefSeq" id="WP_044664664.1">
    <property type="nucleotide sequence ID" value="NZ_CDRZ01000113.1"/>
</dbReference>
<name>A0A0B7MKM2_9FIRM</name>